<keyword evidence="3" id="KW-0731">Sigma factor</keyword>
<dbReference type="CDD" id="cd06171">
    <property type="entry name" value="Sigma70_r4"/>
    <property type="match status" value="1"/>
</dbReference>
<dbReference type="NCBIfam" id="TIGR02937">
    <property type="entry name" value="sigma70-ECF"/>
    <property type="match status" value="1"/>
</dbReference>
<sequence length="193" mass="21449">METKEIDAELIGRSLRAPEDFAAVFERYGDQVHRYLARRAGPDQAEDLVSDTFLTAFEQRDRFDPERSPSGALPWLLGIATMLLRSHRRAEARRLRTLAGTAGLADVPEPFAERITAQVDAGAAARSLLRTLAALPDGERDALLLMAWADLRYEDIAVALDIPVGTVRSRIHRARTRLRTALAERATTESELS</sequence>
<dbReference type="SUPFAM" id="SSF88659">
    <property type="entry name" value="Sigma3 and sigma4 domains of RNA polymerase sigma factors"/>
    <property type="match status" value="1"/>
</dbReference>
<dbReference type="InterPro" id="IPR014284">
    <property type="entry name" value="RNA_pol_sigma-70_dom"/>
</dbReference>
<comment type="caution">
    <text evidence="7">The sequence shown here is derived from an EMBL/GenBank/DDBJ whole genome shotgun (WGS) entry which is preliminary data.</text>
</comment>
<dbReference type="Gene3D" id="1.10.1740.10">
    <property type="match status" value="1"/>
</dbReference>
<feature type="domain" description="RNA polymerase sigma-70 region 2" evidence="5">
    <location>
        <begin position="25"/>
        <end position="94"/>
    </location>
</feature>
<evidence type="ECO:0000313" key="7">
    <source>
        <dbReference type="EMBL" id="MBO2446901.1"/>
    </source>
</evidence>
<dbReference type="InterPro" id="IPR039425">
    <property type="entry name" value="RNA_pol_sigma-70-like"/>
</dbReference>
<feature type="domain" description="RNA polymerase sigma factor 70 region 4 type 2" evidence="6">
    <location>
        <begin position="126"/>
        <end position="178"/>
    </location>
</feature>
<dbReference type="InterPro" id="IPR013324">
    <property type="entry name" value="RNA_pol_sigma_r3/r4-like"/>
</dbReference>
<dbReference type="PANTHER" id="PTHR43133:SF25">
    <property type="entry name" value="RNA POLYMERASE SIGMA FACTOR RFAY-RELATED"/>
    <property type="match status" value="1"/>
</dbReference>
<dbReference type="RefSeq" id="WP_208254525.1">
    <property type="nucleotide sequence ID" value="NZ_JAGEOJ010000003.1"/>
</dbReference>
<dbReference type="AlphaFoldDB" id="A0A939T166"/>
<gene>
    <name evidence="7" type="ORF">J4573_07345</name>
</gene>
<dbReference type="GO" id="GO:0016987">
    <property type="term" value="F:sigma factor activity"/>
    <property type="evidence" value="ECO:0007669"/>
    <property type="project" value="UniProtKB-KW"/>
</dbReference>
<dbReference type="Pfam" id="PF04542">
    <property type="entry name" value="Sigma70_r2"/>
    <property type="match status" value="1"/>
</dbReference>
<evidence type="ECO:0000256" key="3">
    <source>
        <dbReference type="ARBA" id="ARBA00023082"/>
    </source>
</evidence>
<dbReference type="Gene3D" id="1.10.10.10">
    <property type="entry name" value="Winged helix-like DNA-binding domain superfamily/Winged helix DNA-binding domain"/>
    <property type="match status" value="1"/>
</dbReference>
<evidence type="ECO:0000313" key="8">
    <source>
        <dbReference type="Proteomes" id="UP000669179"/>
    </source>
</evidence>
<dbReference type="InterPro" id="IPR013249">
    <property type="entry name" value="RNA_pol_sigma70_r4_t2"/>
</dbReference>
<dbReference type="EMBL" id="JAGEOJ010000003">
    <property type="protein sequence ID" value="MBO2446901.1"/>
    <property type="molecule type" value="Genomic_DNA"/>
</dbReference>
<evidence type="ECO:0000259" key="5">
    <source>
        <dbReference type="Pfam" id="PF04542"/>
    </source>
</evidence>
<evidence type="ECO:0000256" key="1">
    <source>
        <dbReference type="ARBA" id="ARBA00010641"/>
    </source>
</evidence>
<dbReference type="PANTHER" id="PTHR43133">
    <property type="entry name" value="RNA POLYMERASE ECF-TYPE SIGMA FACTO"/>
    <property type="match status" value="1"/>
</dbReference>
<dbReference type="GO" id="GO:0006352">
    <property type="term" value="P:DNA-templated transcription initiation"/>
    <property type="evidence" value="ECO:0007669"/>
    <property type="project" value="InterPro"/>
</dbReference>
<keyword evidence="8" id="KW-1185">Reference proteome</keyword>
<evidence type="ECO:0000256" key="4">
    <source>
        <dbReference type="ARBA" id="ARBA00023163"/>
    </source>
</evidence>
<comment type="similarity">
    <text evidence="1">Belongs to the sigma-70 factor family. ECF subfamily.</text>
</comment>
<accession>A0A939T166</accession>
<proteinExistence type="inferred from homology"/>
<reference evidence="7" key="1">
    <citation type="submission" date="2021-03" db="EMBL/GenBank/DDBJ databases">
        <authorList>
            <person name="Kanchanasin P."/>
            <person name="Saeng-In P."/>
            <person name="Phongsopitanun W."/>
            <person name="Yuki M."/>
            <person name="Kudo T."/>
            <person name="Ohkuma M."/>
            <person name="Tanasupawat S."/>
        </authorList>
    </citation>
    <scope>NUCLEOTIDE SEQUENCE</scope>
    <source>
        <strain evidence="7">GKU 128</strain>
    </source>
</reference>
<dbReference type="Pfam" id="PF08281">
    <property type="entry name" value="Sigma70_r4_2"/>
    <property type="match status" value="1"/>
</dbReference>
<protein>
    <submittedName>
        <fullName evidence="7">RNA polymerase sigma factor</fullName>
    </submittedName>
</protein>
<dbReference type="InterPro" id="IPR013325">
    <property type="entry name" value="RNA_pol_sigma_r2"/>
</dbReference>
<evidence type="ECO:0000256" key="2">
    <source>
        <dbReference type="ARBA" id="ARBA00023015"/>
    </source>
</evidence>
<name>A0A939T166_9ACTN</name>
<dbReference type="SUPFAM" id="SSF88946">
    <property type="entry name" value="Sigma2 domain of RNA polymerase sigma factors"/>
    <property type="match status" value="1"/>
</dbReference>
<dbReference type="Proteomes" id="UP000669179">
    <property type="component" value="Unassembled WGS sequence"/>
</dbReference>
<keyword evidence="4" id="KW-0804">Transcription</keyword>
<dbReference type="InterPro" id="IPR007627">
    <property type="entry name" value="RNA_pol_sigma70_r2"/>
</dbReference>
<dbReference type="InterPro" id="IPR036388">
    <property type="entry name" value="WH-like_DNA-bd_sf"/>
</dbReference>
<organism evidence="7 8">
    <name type="scientific">Actinomadura barringtoniae</name>
    <dbReference type="NCBI Taxonomy" id="1427535"/>
    <lineage>
        <taxon>Bacteria</taxon>
        <taxon>Bacillati</taxon>
        <taxon>Actinomycetota</taxon>
        <taxon>Actinomycetes</taxon>
        <taxon>Streptosporangiales</taxon>
        <taxon>Thermomonosporaceae</taxon>
        <taxon>Actinomadura</taxon>
    </lineage>
</organism>
<keyword evidence="2" id="KW-0805">Transcription regulation</keyword>
<evidence type="ECO:0000259" key="6">
    <source>
        <dbReference type="Pfam" id="PF08281"/>
    </source>
</evidence>
<dbReference type="GO" id="GO:0003677">
    <property type="term" value="F:DNA binding"/>
    <property type="evidence" value="ECO:0007669"/>
    <property type="project" value="InterPro"/>
</dbReference>